<comment type="caution">
    <text evidence="1">The sequence shown here is derived from an EMBL/GenBank/DDBJ whole genome shotgun (WGS) entry which is preliminary data.</text>
</comment>
<evidence type="ECO:0000313" key="2">
    <source>
        <dbReference type="Proteomes" id="UP000828048"/>
    </source>
</evidence>
<gene>
    <name evidence="1" type="ORF">Vadar_017766</name>
</gene>
<dbReference type="Proteomes" id="UP000828048">
    <property type="component" value="Chromosome 4"/>
</dbReference>
<proteinExistence type="predicted"/>
<name>A0ACB7Z4J3_9ERIC</name>
<evidence type="ECO:0000313" key="1">
    <source>
        <dbReference type="EMBL" id="KAH7860768.1"/>
    </source>
</evidence>
<reference evidence="1 2" key="1">
    <citation type="journal article" date="2021" name="Hortic Res">
        <title>High-quality reference genome and annotation aids understanding of berry development for evergreen blueberry (Vaccinium darrowii).</title>
        <authorList>
            <person name="Yu J."/>
            <person name="Hulse-Kemp A.M."/>
            <person name="Babiker E."/>
            <person name="Staton M."/>
        </authorList>
    </citation>
    <scope>NUCLEOTIDE SEQUENCE [LARGE SCALE GENOMIC DNA]</scope>
    <source>
        <strain evidence="2">cv. NJ 8807/NJ 8810</strain>
        <tissue evidence="1">Young leaf</tissue>
    </source>
</reference>
<protein>
    <submittedName>
        <fullName evidence="1">Uncharacterized protein</fullName>
    </submittedName>
</protein>
<accession>A0ACB7Z4J3</accession>
<organism evidence="1 2">
    <name type="scientific">Vaccinium darrowii</name>
    <dbReference type="NCBI Taxonomy" id="229202"/>
    <lineage>
        <taxon>Eukaryota</taxon>
        <taxon>Viridiplantae</taxon>
        <taxon>Streptophyta</taxon>
        <taxon>Embryophyta</taxon>
        <taxon>Tracheophyta</taxon>
        <taxon>Spermatophyta</taxon>
        <taxon>Magnoliopsida</taxon>
        <taxon>eudicotyledons</taxon>
        <taxon>Gunneridae</taxon>
        <taxon>Pentapetalae</taxon>
        <taxon>asterids</taxon>
        <taxon>Ericales</taxon>
        <taxon>Ericaceae</taxon>
        <taxon>Vaccinioideae</taxon>
        <taxon>Vaccinieae</taxon>
        <taxon>Vaccinium</taxon>
    </lineage>
</organism>
<dbReference type="EMBL" id="CM037154">
    <property type="protein sequence ID" value="KAH7860768.1"/>
    <property type="molecule type" value="Genomic_DNA"/>
</dbReference>
<keyword evidence="2" id="KW-1185">Reference proteome</keyword>
<sequence length="192" mass="20920">MVVASGGNSFSKEMAIRRRIANIFNKREEDFPSLREYNDYLEEVEDMTFNLIEGIDVPAIEAKIAQYQKENAEQIINAQARKAEEYAAALAASKGHPDSDATTSQSSQGGVGAGAQGHYAPAVAGGAIGQPRPLGMAPQPIPIGSNQDMHAYDYDNEEMTRLRAERGGRAGGWSLELSRKRALEEAFCSIWI</sequence>